<accession>A0A0A9EF53</accession>
<sequence>MPSVVTAEPAPISGLTGGGEGALLAAISAMYEHLGSISCKVGN</sequence>
<name>A0A0A9EF53_ARUDO</name>
<reference evidence="1" key="1">
    <citation type="submission" date="2014-09" db="EMBL/GenBank/DDBJ databases">
        <authorList>
            <person name="Magalhaes I.L.F."/>
            <person name="Oliveira U."/>
            <person name="Santos F.R."/>
            <person name="Vidigal T.H.D.A."/>
            <person name="Brescovit A.D."/>
            <person name="Santos A.J."/>
        </authorList>
    </citation>
    <scope>NUCLEOTIDE SEQUENCE</scope>
    <source>
        <tissue evidence="1">Shoot tissue taken approximately 20 cm above the soil surface</tissue>
    </source>
</reference>
<dbReference type="AlphaFoldDB" id="A0A0A9EF53"/>
<dbReference type="EMBL" id="GBRH01203248">
    <property type="protein sequence ID" value="JAD94647.1"/>
    <property type="molecule type" value="Transcribed_RNA"/>
</dbReference>
<proteinExistence type="predicted"/>
<protein>
    <submittedName>
        <fullName evidence="1">Uncharacterized protein</fullName>
    </submittedName>
</protein>
<organism evidence="1">
    <name type="scientific">Arundo donax</name>
    <name type="common">Giant reed</name>
    <name type="synonym">Donax arundinaceus</name>
    <dbReference type="NCBI Taxonomy" id="35708"/>
    <lineage>
        <taxon>Eukaryota</taxon>
        <taxon>Viridiplantae</taxon>
        <taxon>Streptophyta</taxon>
        <taxon>Embryophyta</taxon>
        <taxon>Tracheophyta</taxon>
        <taxon>Spermatophyta</taxon>
        <taxon>Magnoliopsida</taxon>
        <taxon>Liliopsida</taxon>
        <taxon>Poales</taxon>
        <taxon>Poaceae</taxon>
        <taxon>PACMAD clade</taxon>
        <taxon>Arundinoideae</taxon>
        <taxon>Arundineae</taxon>
        <taxon>Arundo</taxon>
    </lineage>
</organism>
<reference evidence="1" key="2">
    <citation type="journal article" date="2015" name="Data Brief">
        <title>Shoot transcriptome of the giant reed, Arundo donax.</title>
        <authorList>
            <person name="Barrero R.A."/>
            <person name="Guerrero F.D."/>
            <person name="Moolhuijzen P."/>
            <person name="Goolsby J.A."/>
            <person name="Tidwell J."/>
            <person name="Bellgard S.E."/>
            <person name="Bellgard M.I."/>
        </authorList>
    </citation>
    <scope>NUCLEOTIDE SEQUENCE</scope>
    <source>
        <tissue evidence="1">Shoot tissue taken approximately 20 cm above the soil surface</tissue>
    </source>
</reference>
<evidence type="ECO:0000313" key="1">
    <source>
        <dbReference type="EMBL" id="JAD94647.1"/>
    </source>
</evidence>